<dbReference type="CDD" id="cd00093">
    <property type="entry name" value="HTH_XRE"/>
    <property type="match status" value="1"/>
</dbReference>
<dbReference type="Proteomes" id="UP000602284">
    <property type="component" value="Unassembled WGS sequence"/>
</dbReference>
<evidence type="ECO:0000259" key="1">
    <source>
        <dbReference type="PROSITE" id="PS50943"/>
    </source>
</evidence>
<feature type="domain" description="HTH cro/C1-type" evidence="1">
    <location>
        <begin position="13"/>
        <end position="66"/>
    </location>
</feature>
<keyword evidence="3" id="KW-1185">Reference proteome</keyword>
<comment type="caution">
    <text evidence="2">The sequence shown here is derived from an EMBL/GenBank/DDBJ whole genome shotgun (WGS) entry which is preliminary data.</text>
</comment>
<dbReference type="InterPro" id="IPR001387">
    <property type="entry name" value="Cro/C1-type_HTH"/>
</dbReference>
<dbReference type="InterPro" id="IPR010982">
    <property type="entry name" value="Lambda_DNA-bd_dom_sf"/>
</dbReference>
<dbReference type="PROSITE" id="PS50943">
    <property type="entry name" value="HTH_CROC1"/>
    <property type="match status" value="1"/>
</dbReference>
<sequence length="430" mass="48323">MNHELTAPLGDLFRERRTLLRMTMREVAGTELSPTAVNNIEKGKIKPTVETILYLCRVLDLPPEQALIRFPDFTKSAAALFEIVDDWISKREFRQAHTLLFDMYWVGTEQKCERLLGDVQFRLGLVFFQLGRYACARDSMNQAYICYLEHKVIDKKIQALYQAGNIELAEGNTNVAIAMYRQALVVVNRYLHVDSCVGEIQYQLAAAHLQNLDYRLALQASRAAENVYRTLGVHSGIARSVLQQAELLMQMSALPEAEVLATEAYSYFAEHGDVHLARAARVLGDLMTALERYDEAHAHFATGAELLGDTVSRERWALSCSIAELSLRLQDLPTARSQAQAALAICDGDPIRLRAEDRALAYRLLARCDLQADDVAGYVRLMQAAIAALTTGGYGIQAALLQTELADETNDWDLLREASRTLRFLQKRPR</sequence>
<proteinExistence type="predicted"/>
<dbReference type="RefSeq" id="WP_201638267.1">
    <property type="nucleotide sequence ID" value="NZ_JAEQNB010000010.1"/>
</dbReference>
<dbReference type="Gene3D" id="1.25.40.10">
    <property type="entry name" value="Tetratricopeptide repeat domain"/>
    <property type="match status" value="1"/>
</dbReference>
<dbReference type="EMBL" id="JAEQNB010000010">
    <property type="protein sequence ID" value="MBL0389264.1"/>
    <property type="molecule type" value="Genomic_DNA"/>
</dbReference>
<evidence type="ECO:0000313" key="3">
    <source>
        <dbReference type="Proteomes" id="UP000602284"/>
    </source>
</evidence>
<reference evidence="2 3" key="1">
    <citation type="submission" date="2021-01" db="EMBL/GenBank/DDBJ databases">
        <title>Tumebacillus sp. strain ITR2 16S ribosomal RNA gene Genome sequencing and assembly.</title>
        <authorList>
            <person name="Kang M."/>
        </authorList>
    </citation>
    <scope>NUCLEOTIDE SEQUENCE [LARGE SCALE GENOMIC DNA]</scope>
    <source>
        <strain evidence="2 3">ITR2</strain>
    </source>
</reference>
<evidence type="ECO:0000313" key="2">
    <source>
        <dbReference type="EMBL" id="MBL0389264.1"/>
    </source>
</evidence>
<protein>
    <submittedName>
        <fullName evidence="2">Helix-turn-helix transcriptional regulator</fullName>
    </submittedName>
</protein>
<gene>
    <name evidence="2" type="ORF">JJB07_21985</name>
</gene>
<name>A0ABS1JG61_9BACL</name>
<accession>A0ABS1JG61</accession>
<dbReference type="SUPFAM" id="SSF47413">
    <property type="entry name" value="lambda repressor-like DNA-binding domains"/>
    <property type="match status" value="1"/>
</dbReference>
<dbReference type="Pfam" id="PF01381">
    <property type="entry name" value="HTH_3"/>
    <property type="match status" value="1"/>
</dbReference>
<dbReference type="Gene3D" id="1.10.260.40">
    <property type="entry name" value="lambda repressor-like DNA-binding domains"/>
    <property type="match status" value="1"/>
</dbReference>
<dbReference type="SUPFAM" id="SSF48452">
    <property type="entry name" value="TPR-like"/>
    <property type="match status" value="2"/>
</dbReference>
<dbReference type="InterPro" id="IPR011990">
    <property type="entry name" value="TPR-like_helical_dom_sf"/>
</dbReference>
<organism evidence="2 3">
    <name type="scientific">Tumebacillus amylolyticus</name>
    <dbReference type="NCBI Taxonomy" id="2801339"/>
    <lineage>
        <taxon>Bacteria</taxon>
        <taxon>Bacillati</taxon>
        <taxon>Bacillota</taxon>
        <taxon>Bacilli</taxon>
        <taxon>Bacillales</taxon>
        <taxon>Alicyclobacillaceae</taxon>
        <taxon>Tumebacillus</taxon>
    </lineage>
</organism>
<dbReference type="SMART" id="SM00530">
    <property type="entry name" value="HTH_XRE"/>
    <property type="match status" value="1"/>
</dbReference>